<dbReference type="EMBL" id="JAIWYP010000011">
    <property type="protein sequence ID" value="KAH3738757.1"/>
    <property type="molecule type" value="Genomic_DNA"/>
</dbReference>
<feature type="compositionally biased region" description="Basic and acidic residues" evidence="1">
    <location>
        <begin position="112"/>
        <end position="122"/>
    </location>
</feature>
<dbReference type="Proteomes" id="UP000828390">
    <property type="component" value="Unassembled WGS sequence"/>
</dbReference>
<comment type="caution">
    <text evidence="2">The sequence shown here is derived from an EMBL/GenBank/DDBJ whole genome shotgun (WGS) entry which is preliminary data.</text>
</comment>
<sequence>MSNSTEYVAMRRRMSRLRVQGCGKGSQEAEDVNAAGFRDLVKYWKKHGIPIPEQLLSDMADENVKMSKAKGKGRRRSRELEDLHLSASTGKFNLERLHEDEEETESSSSTTGDKKPVTKRQTEPQLNSKRVGSLKKVTGRASSPKTSKAPVARTLSNNK</sequence>
<feature type="compositionally biased region" description="Basic residues" evidence="1">
    <location>
        <begin position="67"/>
        <end position="77"/>
    </location>
</feature>
<dbReference type="OrthoDB" id="6155766at2759"/>
<reference evidence="2" key="1">
    <citation type="journal article" date="2019" name="bioRxiv">
        <title>The Genome of the Zebra Mussel, Dreissena polymorpha: A Resource for Invasive Species Research.</title>
        <authorList>
            <person name="McCartney M.A."/>
            <person name="Auch B."/>
            <person name="Kono T."/>
            <person name="Mallez S."/>
            <person name="Zhang Y."/>
            <person name="Obille A."/>
            <person name="Becker A."/>
            <person name="Abrahante J.E."/>
            <person name="Garbe J."/>
            <person name="Badalamenti J.P."/>
            <person name="Herman A."/>
            <person name="Mangelson H."/>
            <person name="Liachko I."/>
            <person name="Sullivan S."/>
            <person name="Sone E.D."/>
            <person name="Koren S."/>
            <person name="Silverstein K.A.T."/>
            <person name="Beckman K.B."/>
            <person name="Gohl D.M."/>
        </authorList>
    </citation>
    <scope>NUCLEOTIDE SEQUENCE</scope>
    <source>
        <strain evidence="2">Duluth1</strain>
        <tissue evidence="2">Whole animal</tissue>
    </source>
</reference>
<proteinExistence type="predicted"/>
<name>A0A9D4HZW2_DREPO</name>
<evidence type="ECO:0000313" key="3">
    <source>
        <dbReference type="Proteomes" id="UP000828390"/>
    </source>
</evidence>
<organism evidence="2 3">
    <name type="scientific">Dreissena polymorpha</name>
    <name type="common">Zebra mussel</name>
    <name type="synonym">Mytilus polymorpha</name>
    <dbReference type="NCBI Taxonomy" id="45954"/>
    <lineage>
        <taxon>Eukaryota</taxon>
        <taxon>Metazoa</taxon>
        <taxon>Spiralia</taxon>
        <taxon>Lophotrochozoa</taxon>
        <taxon>Mollusca</taxon>
        <taxon>Bivalvia</taxon>
        <taxon>Autobranchia</taxon>
        <taxon>Heteroconchia</taxon>
        <taxon>Euheterodonta</taxon>
        <taxon>Imparidentia</taxon>
        <taxon>Neoheterodontei</taxon>
        <taxon>Myida</taxon>
        <taxon>Dreissenoidea</taxon>
        <taxon>Dreissenidae</taxon>
        <taxon>Dreissena</taxon>
    </lineage>
</organism>
<evidence type="ECO:0000256" key="1">
    <source>
        <dbReference type="SAM" id="MobiDB-lite"/>
    </source>
</evidence>
<gene>
    <name evidence="2" type="ORF">DPMN_045400</name>
</gene>
<feature type="region of interest" description="Disordered" evidence="1">
    <location>
        <begin position="58"/>
        <end position="159"/>
    </location>
</feature>
<protein>
    <submittedName>
        <fullName evidence="2">Uncharacterized protein</fullName>
    </submittedName>
</protein>
<accession>A0A9D4HZW2</accession>
<evidence type="ECO:0000313" key="2">
    <source>
        <dbReference type="EMBL" id="KAH3738757.1"/>
    </source>
</evidence>
<dbReference type="AlphaFoldDB" id="A0A9D4HZW2"/>
<reference evidence="2" key="2">
    <citation type="submission" date="2020-11" db="EMBL/GenBank/DDBJ databases">
        <authorList>
            <person name="McCartney M.A."/>
            <person name="Auch B."/>
            <person name="Kono T."/>
            <person name="Mallez S."/>
            <person name="Becker A."/>
            <person name="Gohl D.M."/>
            <person name="Silverstein K.A.T."/>
            <person name="Koren S."/>
            <person name="Bechman K.B."/>
            <person name="Herman A."/>
            <person name="Abrahante J.E."/>
            <person name="Garbe J."/>
        </authorList>
    </citation>
    <scope>NUCLEOTIDE SEQUENCE</scope>
    <source>
        <strain evidence="2">Duluth1</strain>
        <tissue evidence="2">Whole animal</tissue>
    </source>
</reference>
<keyword evidence="3" id="KW-1185">Reference proteome</keyword>